<dbReference type="EMBL" id="CP012920">
    <property type="protein sequence ID" value="ALJ31276.1"/>
    <property type="molecule type" value="Genomic_DNA"/>
</dbReference>
<gene>
    <name evidence="5" type="ORF">APS55_03085</name>
</gene>
<evidence type="ECO:0000313" key="6">
    <source>
        <dbReference type="Proteomes" id="UP000067203"/>
    </source>
</evidence>
<dbReference type="Pfam" id="PF13732">
    <property type="entry name" value="DrrA1-3_C"/>
    <property type="match status" value="1"/>
</dbReference>
<keyword evidence="2" id="KW-0547">Nucleotide-binding</keyword>
<dbReference type="Pfam" id="PF00005">
    <property type="entry name" value="ABC_tran"/>
    <property type="match status" value="1"/>
</dbReference>
<keyword evidence="1" id="KW-0813">Transport</keyword>
<dbReference type="InterPro" id="IPR027417">
    <property type="entry name" value="P-loop_NTPase"/>
</dbReference>
<feature type="domain" description="ABC transporter" evidence="4">
    <location>
        <begin position="2"/>
        <end position="228"/>
    </location>
</feature>
<dbReference type="InterPro" id="IPR025302">
    <property type="entry name" value="DrrA1/2-like_C"/>
</dbReference>
<dbReference type="PANTHER" id="PTHR42939:SF1">
    <property type="entry name" value="ABC TRANSPORTER ATP-BINDING PROTEIN ALBC-RELATED"/>
    <property type="match status" value="1"/>
</dbReference>
<dbReference type="PROSITE" id="PS00211">
    <property type="entry name" value="ABC_TRANSPORTER_1"/>
    <property type="match status" value="1"/>
</dbReference>
<dbReference type="InterPro" id="IPR003439">
    <property type="entry name" value="ABC_transporter-like_ATP-bd"/>
</dbReference>
<evidence type="ECO:0000313" key="5">
    <source>
        <dbReference type="EMBL" id="ALJ31276.1"/>
    </source>
</evidence>
<reference evidence="6" key="1">
    <citation type="submission" date="2015-10" db="EMBL/GenBank/DDBJ databases">
        <title>Bioinformatic analysis of the first complete genome sequence of Lactobacillus kunkeei strain MP2, an Apis mellifera gut isolate.</title>
        <authorList>
            <person name="Asenjo F."/>
            <person name="Olmos A."/>
            <person name="Henriquez-Piskulich P."/>
            <person name="Aldea P."/>
            <person name="Ugalde J.A."/>
            <person name="Trombert A.N."/>
        </authorList>
    </citation>
    <scope>NUCLEOTIDE SEQUENCE [LARGE SCALE GENOMIC DNA]</scope>
    <source>
        <strain evidence="6">MP2</strain>
    </source>
</reference>
<dbReference type="Gene3D" id="3.40.50.300">
    <property type="entry name" value="P-loop containing nucleotide triphosphate hydrolases"/>
    <property type="match status" value="1"/>
</dbReference>
<accession>A0AAC8ZYI1</accession>
<protein>
    <submittedName>
        <fullName evidence="5">Sodium ABC transporter ATP-binding protein</fullName>
    </submittedName>
</protein>
<sequence>MLKIENISKSFSKIQALNNLSFEAKDGQILGLIGQNGAGKSTTFHSILRFIEFDGKITLNNHEITVKDFNEVGYLPEERSLFEDLTIESQITYFAELKGRDKKWVKERIDSWLKRFEVKGEAKDKIKSLSKGNQQKVQLICTLIHEPKLVILDEPFSGLDPVNADLLKKEIIRTKENGAAIIFSSHDMNNVEELCDHVVMLRNGNVVLNGSVDEIRNQFGKKHVFVTTDMSVNELAALDGVSEVVARGHNRYKITLTDEEYGKALFNAVSRGEYIEEFSQQPPTLDEIFREKAVAKHA</sequence>
<dbReference type="InterPro" id="IPR051782">
    <property type="entry name" value="ABC_Transporter_VariousFunc"/>
</dbReference>
<reference evidence="5 6" key="2">
    <citation type="journal article" date="2016" name="PeerJ">
        <title>Genome sequencing and analysis of the first complete genome of Lactobacillus kunkeei strain MP2, an Apis mellifera gut isolate.</title>
        <authorList>
            <person name="Asenjo F."/>
            <person name="Olmos A."/>
            <person name="Henriquez-Piskulich P."/>
            <person name="Polanco V."/>
            <person name="Aldea P."/>
            <person name="Ugalde J.A."/>
            <person name="Trombert A.N."/>
        </authorList>
    </citation>
    <scope>NUCLEOTIDE SEQUENCE [LARGE SCALE GENOMIC DNA]</scope>
    <source>
        <strain evidence="5 6">MP2</strain>
    </source>
</reference>
<dbReference type="GO" id="GO:0005524">
    <property type="term" value="F:ATP binding"/>
    <property type="evidence" value="ECO:0007669"/>
    <property type="project" value="UniProtKB-KW"/>
</dbReference>
<dbReference type="Proteomes" id="UP000067203">
    <property type="component" value="Chromosome"/>
</dbReference>
<keyword evidence="3 5" id="KW-0067">ATP-binding</keyword>
<dbReference type="SUPFAM" id="SSF52540">
    <property type="entry name" value="P-loop containing nucleoside triphosphate hydrolases"/>
    <property type="match status" value="1"/>
</dbReference>
<dbReference type="PROSITE" id="PS50893">
    <property type="entry name" value="ABC_TRANSPORTER_2"/>
    <property type="match status" value="1"/>
</dbReference>
<dbReference type="SMART" id="SM00382">
    <property type="entry name" value="AAA"/>
    <property type="match status" value="1"/>
</dbReference>
<proteinExistence type="predicted"/>
<evidence type="ECO:0000256" key="1">
    <source>
        <dbReference type="ARBA" id="ARBA00022448"/>
    </source>
</evidence>
<name>A0AAC8ZYI1_9LACO</name>
<evidence type="ECO:0000259" key="4">
    <source>
        <dbReference type="PROSITE" id="PS50893"/>
    </source>
</evidence>
<evidence type="ECO:0000256" key="3">
    <source>
        <dbReference type="ARBA" id="ARBA00022840"/>
    </source>
</evidence>
<evidence type="ECO:0000256" key="2">
    <source>
        <dbReference type="ARBA" id="ARBA00022741"/>
    </source>
</evidence>
<dbReference type="RefSeq" id="WP_034532312.1">
    <property type="nucleotide sequence ID" value="NZ_CP012920.1"/>
</dbReference>
<dbReference type="KEGG" id="lku:APS55_03085"/>
<dbReference type="GO" id="GO:0016887">
    <property type="term" value="F:ATP hydrolysis activity"/>
    <property type="evidence" value="ECO:0007669"/>
    <property type="project" value="InterPro"/>
</dbReference>
<organism evidence="5 6">
    <name type="scientific">Apilactobacillus kunkeei</name>
    <dbReference type="NCBI Taxonomy" id="148814"/>
    <lineage>
        <taxon>Bacteria</taxon>
        <taxon>Bacillati</taxon>
        <taxon>Bacillota</taxon>
        <taxon>Bacilli</taxon>
        <taxon>Lactobacillales</taxon>
        <taxon>Lactobacillaceae</taxon>
        <taxon>Apilactobacillus</taxon>
    </lineage>
</organism>
<dbReference type="InterPro" id="IPR017871">
    <property type="entry name" value="ABC_transporter-like_CS"/>
</dbReference>
<dbReference type="InterPro" id="IPR003593">
    <property type="entry name" value="AAA+_ATPase"/>
</dbReference>
<dbReference type="PANTHER" id="PTHR42939">
    <property type="entry name" value="ABC TRANSPORTER ATP-BINDING PROTEIN ALBC-RELATED"/>
    <property type="match status" value="1"/>
</dbReference>
<dbReference type="AlphaFoldDB" id="A0AAC8ZYI1"/>